<evidence type="ECO:0000313" key="7">
    <source>
        <dbReference type="EMBL" id="KAK2155537.1"/>
    </source>
</evidence>
<name>A0AAD9JMQ1_9ANNE</name>
<evidence type="ECO:0000256" key="4">
    <source>
        <dbReference type="ARBA" id="ARBA00022729"/>
    </source>
</evidence>
<dbReference type="InterPro" id="IPR010345">
    <property type="entry name" value="IL-17_fam"/>
</dbReference>
<evidence type="ECO:0000313" key="8">
    <source>
        <dbReference type="Proteomes" id="UP001208570"/>
    </source>
</evidence>
<evidence type="ECO:0000256" key="5">
    <source>
        <dbReference type="SAM" id="MobiDB-lite"/>
    </source>
</evidence>
<reference evidence="7" key="1">
    <citation type="journal article" date="2023" name="Mol. Biol. Evol.">
        <title>Third-Generation Sequencing Reveals the Adaptive Role of the Epigenome in Three Deep-Sea Polychaetes.</title>
        <authorList>
            <person name="Perez M."/>
            <person name="Aroh O."/>
            <person name="Sun Y."/>
            <person name="Lan Y."/>
            <person name="Juniper S.K."/>
            <person name="Young C.R."/>
            <person name="Angers B."/>
            <person name="Qian P.Y."/>
        </authorList>
    </citation>
    <scope>NUCLEOTIDE SEQUENCE</scope>
    <source>
        <strain evidence="7">P08H-3</strain>
    </source>
</reference>
<dbReference type="GO" id="GO:0005576">
    <property type="term" value="C:extracellular region"/>
    <property type="evidence" value="ECO:0007669"/>
    <property type="project" value="UniProtKB-SubCell"/>
</dbReference>
<sequence length="437" mass="47973">MLRFEIFVVLVFWPCNARGAPMVISKGVCLCANHLQLMFSLHEINHLQAVCANKSCPAGAEHLEEDALNREFAKFVNDPSFLDHGGVLPLSAESGQLDLGTIPMSSAHVTSTGGATGSEPTTDYVTADESLTSSTVSNTDVASKSRGLRTGSDVRISTSAHTIPDLSLANSRTSHTRVSHDEESMINTTPSETEYPRPTTHTHWSLINTILDYSSVSDDGDDDDDKHDVENATNTTPNAAEKYRTTNTTSKSMKVPTNITPTQTVTDWSLIKSTDEEDSSDTPLAVTEDARVTTPIDTLTEMSVVNTNSKYTTVYDAEGRLTTEHLRARTSAKRLERWPGGVTQDLQQRSLCPWKYVPNIDPDRYPQTLMEAECLSPDCACGLERSSGLGCERIYRVVAVLRRVKPESCTKKNGFVFERRQEQLAVACTCSVMPTAR</sequence>
<gene>
    <name evidence="7" type="ORF">LSH36_237g02041</name>
</gene>
<evidence type="ECO:0000256" key="1">
    <source>
        <dbReference type="ARBA" id="ARBA00004613"/>
    </source>
</evidence>
<dbReference type="GO" id="GO:0005125">
    <property type="term" value="F:cytokine activity"/>
    <property type="evidence" value="ECO:0007669"/>
    <property type="project" value="InterPro"/>
</dbReference>
<feature type="chain" id="PRO_5041897773" description="Interleukin 17-like protein" evidence="6">
    <location>
        <begin position="20"/>
        <end position="437"/>
    </location>
</feature>
<dbReference type="SUPFAM" id="SSF57501">
    <property type="entry name" value="Cystine-knot cytokines"/>
    <property type="match status" value="1"/>
</dbReference>
<evidence type="ECO:0000256" key="2">
    <source>
        <dbReference type="ARBA" id="ARBA00007236"/>
    </source>
</evidence>
<accession>A0AAD9JMQ1</accession>
<comment type="similarity">
    <text evidence="2">Belongs to the IL-17 family.</text>
</comment>
<dbReference type="EMBL" id="JAODUP010000237">
    <property type="protein sequence ID" value="KAK2155537.1"/>
    <property type="molecule type" value="Genomic_DNA"/>
</dbReference>
<feature type="region of interest" description="Disordered" evidence="5">
    <location>
        <begin position="217"/>
        <end position="239"/>
    </location>
</feature>
<dbReference type="AlphaFoldDB" id="A0AAD9JMQ1"/>
<organism evidence="7 8">
    <name type="scientific">Paralvinella palmiformis</name>
    <dbReference type="NCBI Taxonomy" id="53620"/>
    <lineage>
        <taxon>Eukaryota</taxon>
        <taxon>Metazoa</taxon>
        <taxon>Spiralia</taxon>
        <taxon>Lophotrochozoa</taxon>
        <taxon>Annelida</taxon>
        <taxon>Polychaeta</taxon>
        <taxon>Sedentaria</taxon>
        <taxon>Canalipalpata</taxon>
        <taxon>Terebellida</taxon>
        <taxon>Terebelliformia</taxon>
        <taxon>Alvinellidae</taxon>
        <taxon>Paralvinella</taxon>
    </lineage>
</organism>
<feature type="region of interest" description="Disordered" evidence="5">
    <location>
        <begin position="170"/>
        <end position="198"/>
    </location>
</feature>
<feature type="signal peptide" evidence="6">
    <location>
        <begin position="1"/>
        <end position="19"/>
    </location>
</feature>
<keyword evidence="3" id="KW-0964">Secreted</keyword>
<evidence type="ECO:0000256" key="3">
    <source>
        <dbReference type="ARBA" id="ARBA00022525"/>
    </source>
</evidence>
<proteinExistence type="inferred from homology"/>
<dbReference type="Gene3D" id="2.10.90.10">
    <property type="entry name" value="Cystine-knot cytokines"/>
    <property type="match status" value="1"/>
</dbReference>
<dbReference type="Proteomes" id="UP001208570">
    <property type="component" value="Unassembled WGS sequence"/>
</dbReference>
<evidence type="ECO:0000256" key="6">
    <source>
        <dbReference type="SAM" id="SignalP"/>
    </source>
</evidence>
<dbReference type="Pfam" id="PF06083">
    <property type="entry name" value="IL17"/>
    <property type="match status" value="1"/>
</dbReference>
<dbReference type="InterPro" id="IPR029034">
    <property type="entry name" value="Cystine-knot_cytokine"/>
</dbReference>
<evidence type="ECO:0008006" key="9">
    <source>
        <dbReference type="Google" id="ProtNLM"/>
    </source>
</evidence>
<comment type="subcellular location">
    <subcellularLocation>
        <location evidence="1">Secreted</location>
    </subcellularLocation>
</comment>
<protein>
    <recommendedName>
        <fullName evidence="9">Interleukin 17-like protein</fullName>
    </recommendedName>
</protein>
<keyword evidence="8" id="KW-1185">Reference proteome</keyword>
<keyword evidence="4 6" id="KW-0732">Signal</keyword>
<comment type="caution">
    <text evidence="7">The sequence shown here is derived from an EMBL/GenBank/DDBJ whole genome shotgun (WGS) entry which is preliminary data.</text>
</comment>